<comment type="caution">
    <text evidence="2">The sequence shown here is derived from an EMBL/GenBank/DDBJ whole genome shotgun (WGS) entry which is preliminary data.</text>
</comment>
<organism evidence="2 3">
    <name type="scientific">Gordonibacter faecis</name>
    <dbReference type="NCBI Taxonomy" id="3047475"/>
    <lineage>
        <taxon>Bacteria</taxon>
        <taxon>Bacillati</taxon>
        <taxon>Actinomycetota</taxon>
        <taxon>Coriobacteriia</taxon>
        <taxon>Eggerthellales</taxon>
        <taxon>Eggerthellaceae</taxon>
        <taxon>Gordonibacter</taxon>
    </lineage>
</organism>
<feature type="transmembrane region" description="Helical" evidence="1">
    <location>
        <begin position="146"/>
        <end position="166"/>
    </location>
</feature>
<evidence type="ECO:0008006" key="4">
    <source>
        <dbReference type="Google" id="ProtNLM"/>
    </source>
</evidence>
<feature type="transmembrane region" description="Helical" evidence="1">
    <location>
        <begin position="173"/>
        <end position="191"/>
    </location>
</feature>
<evidence type="ECO:0000313" key="2">
    <source>
        <dbReference type="EMBL" id="MDJ1651218.1"/>
    </source>
</evidence>
<evidence type="ECO:0000256" key="1">
    <source>
        <dbReference type="SAM" id="Phobius"/>
    </source>
</evidence>
<keyword evidence="1" id="KW-1133">Transmembrane helix</keyword>
<accession>A0ABT7DNU9</accession>
<keyword evidence="1" id="KW-0812">Transmembrane</keyword>
<sequence>MATNGQVRSVGTFPATLRAEVRKGKRGAARKVALIAPLPFCLLGVLASGVIPGMGAVGGISTVMWNYWYALMLPIATALMCVSVANLDARQKLRPVLGLPLPPVRTWWAKVCCGLGLVVAANVVVLAVSCVLTMLGAKGPNVFEGVATVLVLTIGSAWMIPTGLVLTMRFGTLVGIAIPALLQLGVGIALWSSASWYLFPSATALCAAAPFTRTEPSGVPLEPGAALGVFGWECWAGLAIAAALFAMLAVAGAAWFARREAK</sequence>
<name>A0ABT7DNU9_9ACTN</name>
<dbReference type="CDD" id="cd21807">
    <property type="entry name" value="ABC-2_lan_permease_MutE_EpiE-like"/>
    <property type="match status" value="1"/>
</dbReference>
<feature type="transmembrane region" description="Helical" evidence="1">
    <location>
        <begin position="235"/>
        <end position="257"/>
    </location>
</feature>
<reference evidence="2 3" key="1">
    <citation type="submission" date="2023-05" db="EMBL/GenBank/DDBJ databases">
        <title>Gordonibacter KGMB12511T sp. nov., isolated from faeces of healthy Korean.</title>
        <authorList>
            <person name="Kim H.S."/>
            <person name="Kim J.-S."/>
            <person name="Suh M.K."/>
            <person name="Eom M.K."/>
            <person name="Do H.E."/>
            <person name="Lee J.-S."/>
        </authorList>
    </citation>
    <scope>NUCLEOTIDE SEQUENCE [LARGE SCALE GENOMIC DNA]</scope>
    <source>
        <strain evidence="2 3">KGMB12511</strain>
    </source>
</reference>
<feature type="transmembrane region" description="Helical" evidence="1">
    <location>
        <begin position="67"/>
        <end position="87"/>
    </location>
</feature>
<keyword evidence="1" id="KW-0472">Membrane</keyword>
<dbReference type="InterPro" id="IPR021205">
    <property type="entry name" value="Lanti_perm_SpaE/MutE/EpiE-like"/>
</dbReference>
<protein>
    <recommendedName>
        <fullName evidence="4">Lantibiotic ABC transporter permease</fullName>
    </recommendedName>
</protein>
<feature type="transmembrane region" description="Helical" evidence="1">
    <location>
        <begin position="107"/>
        <end position="134"/>
    </location>
</feature>
<feature type="transmembrane region" description="Helical" evidence="1">
    <location>
        <begin position="32"/>
        <end position="55"/>
    </location>
</feature>
<keyword evidence="3" id="KW-1185">Reference proteome</keyword>
<gene>
    <name evidence="2" type="ORF">QNJ86_10435</name>
</gene>
<dbReference type="RefSeq" id="WP_283832563.1">
    <property type="nucleotide sequence ID" value="NZ_JASJEU010000020.1"/>
</dbReference>
<dbReference type="EMBL" id="JASJEU010000020">
    <property type="protein sequence ID" value="MDJ1651218.1"/>
    <property type="molecule type" value="Genomic_DNA"/>
</dbReference>
<evidence type="ECO:0000313" key="3">
    <source>
        <dbReference type="Proteomes" id="UP001232750"/>
    </source>
</evidence>
<proteinExistence type="predicted"/>
<dbReference type="Proteomes" id="UP001232750">
    <property type="component" value="Unassembled WGS sequence"/>
</dbReference>